<dbReference type="InterPro" id="IPR036691">
    <property type="entry name" value="Endo/exonu/phosph_ase_sf"/>
</dbReference>
<proteinExistence type="predicted"/>
<keyword evidence="2" id="KW-1185">Reference proteome</keyword>
<dbReference type="Gene3D" id="3.60.10.10">
    <property type="entry name" value="Endonuclease/exonuclease/phosphatase"/>
    <property type="match status" value="1"/>
</dbReference>
<dbReference type="Proteomes" id="UP000323506">
    <property type="component" value="Chromosome A06"/>
</dbReference>
<sequence length="178" mass="21113">MKLICWNCRGLGNLTTIQELKQLLVANNPDIVFLCQTKLDVSIQNYSKHYLDSLVHMKNHSNLRFTGFYGHPDPNLRNRSWEMLRRYDVCWAKENESKIIIKVAWNNNATNLIRKFDRVRMKLGVWQRGRYSRMKKQIHKLETNINKIIDASIQVNDVVSLKKARSKVSHLYAKDEYY</sequence>
<dbReference type="SUPFAM" id="SSF56219">
    <property type="entry name" value="DNase I-like"/>
    <property type="match status" value="1"/>
</dbReference>
<reference evidence="1 2" key="1">
    <citation type="submission" date="2019-06" db="EMBL/GenBank/DDBJ databases">
        <title>WGS assembly of Gossypium darwinii.</title>
        <authorList>
            <person name="Chen Z.J."/>
            <person name="Sreedasyam A."/>
            <person name="Ando A."/>
            <person name="Song Q."/>
            <person name="De L."/>
            <person name="Hulse-Kemp A."/>
            <person name="Ding M."/>
            <person name="Ye W."/>
            <person name="Kirkbride R."/>
            <person name="Jenkins J."/>
            <person name="Plott C."/>
            <person name="Lovell J."/>
            <person name="Lin Y.-M."/>
            <person name="Vaughn R."/>
            <person name="Liu B."/>
            <person name="Li W."/>
            <person name="Simpson S."/>
            <person name="Scheffler B."/>
            <person name="Saski C."/>
            <person name="Grover C."/>
            <person name="Hu G."/>
            <person name="Conover J."/>
            <person name="Carlson J."/>
            <person name="Shu S."/>
            <person name="Boston L."/>
            <person name="Williams M."/>
            <person name="Peterson D."/>
            <person name="Mcgee K."/>
            <person name="Jones D."/>
            <person name="Wendel J."/>
            <person name="Stelly D."/>
            <person name="Grimwood J."/>
            <person name="Schmutz J."/>
        </authorList>
    </citation>
    <scope>NUCLEOTIDE SEQUENCE [LARGE SCALE GENOMIC DNA]</scope>
    <source>
        <strain evidence="1">1808015.09</strain>
    </source>
</reference>
<organism evidence="1 2">
    <name type="scientific">Gossypium darwinii</name>
    <name type="common">Darwin's cotton</name>
    <name type="synonym">Gossypium barbadense var. darwinii</name>
    <dbReference type="NCBI Taxonomy" id="34276"/>
    <lineage>
        <taxon>Eukaryota</taxon>
        <taxon>Viridiplantae</taxon>
        <taxon>Streptophyta</taxon>
        <taxon>Embryophyta</taxon>
        <taxon>Tracheophyta</taxon>
        <taxon>Spermatophyta</taxon>
        <taxon>Magnoliopsida</taxon>
        <taxon>eudicotyledons</taxon>
        <taxon>Gunneridae</taxon>
        <taxon>Pentapetalae</taxon>
        <taxon>rosids</taxon>
        <taxon>malvids</taxon>
        <taxon>Malvales</taxon>
        <taxon>Malvaceae</taxon>
        <taxon>Malvoideae</taxon>
        <taxon>Gossypium</taxon>
    </lineage>
</organism>
<evidence type="ECO:0000313" key="2">
    <source>
        <dbReference type="Proteomes" id="UP000323506"/>
    </source>
</evidence>
<name>A0A5D2G910_GOSDA</name>
<evidence type="ECO:0008006" key="3">
    <source>
        <dbReference type="Google" id="ProtNLM"/>
    </source>
</evidence>
<dbReference type="EMBL" id="CM017693">
    <property type="protein sequence ID" value="TYH13599.1"/>
    <property type="molecule type" value="Genomic_DNA"/>
</dbReference>
<accession>A0A5D2G910</accession>
<evidence type="ECO:0000313" key="1">
    <source>
        <dbReference type="EMBL" id="TYH13599.1"/>
    </source>
</evidence>
<protein>
    <recommendedName>
        <fullName evidence="3">Endonuclease/exonuclease/phosphatase domain-containing protein</fullName>
    </recommendedName>
</protein>
<dbReference type="AlphaFoldDB" id="A0A5D2G910"/>
<gene>
    <name evidence="1" type="ORF">ES288_A06G151300v1</name>
</gene>